<name>A0A263PK13_PSEAI</name>
<dbReference type="Proteomes" id="UP000253594">
    <property type="component" value="Unassembled WGS sequence"/>
</dbReference>
<sequence>MARLRDRGSKSSLLLKERPAPTENPELKPPLFSFEFMQADYCVSECTSDERSQVLSKLRTLSQMSWQQIKQAPRHGLGFEIIGRPSFKAAIPAFVTDDTNLISFRAIGKAPMVGYRDGRVFHILWIDRDFTVYDHGS</sequence>
<accession>A0A263PK13</accession>
<gene>
    <name evidence="2" type="ORF">DT376_16575</name>
</gene>
<feature type="region of interest" description="Disordered" evidence="1">
    <location>
        <begin position="1"/>
        <end position="27"/>
    </location>
</feature>
<evidence type="ECO:0000313" key="2">
    <source>
        <dbReference type="EMBL" id="RCI73777.1"/>
    </source>
</evidence>
<evidence type="ECO:0000256" key="1">
    <source>
        <dbReference type="SAM" id="MobiDB-lite"/>
    </source>
</evidence>
<protein>
    <submittedName>
        <fullName evidence="2">Uncharacterized protein</fullName>
    </submittedName>
</protein>
<reference evidence="2 3" key="1">
    <citation type="submission" date="2018-07" db="EMBL/GenBank/DDBJ databases">
        <title>Mechanisms of high-level aminoglycoside resistance among Gram-negative pathogens in Brazil.</title>
        <authorList>
            <person name="Ballaben A.S."/>
            <person name="Darini A.L.C."/>
            <person name="Doi Y."/>
        </authorList>
    </citation>
    <scope>NUCLEOTIDE SEQUENCE [LARGE SCALE GENOMIC DNA]</scope>
    <source>
        <strain evidence="2 3">B2-305</strain>
    </source>
</reference>
<feature type="compositionally biased region" description="Basic and acidic residues" evidence="1">
    <location>
        <begin position="1"/>
        <end position="20"/>
    </location>
</feature>
<dbReference type="AlphaFoldDB" id="A0A263PK13"/>
<dbReference type="EMBL" id="QORE01000529">
    <property type="protein sequence ID" value="RCI73777.1"/>
    <property type="molecule type" value="Genomic_DNA"/>
</dbReference>
<evidence type="ECO:0000313" key="3">
    <source>
        <dbReference type="Proteomes" id="UP000253594"/>
    </source>
</evidence>
<organism evidence="2 3">
    <name type="scientific">Pseudomonas aeruginosa</name>
    <dbReference type="NCBI Taxonomy" id="287"/>
    <lineage>
        <taxon>Bacteria</taxon>
        <taxon>Pseudomonadati</taxon>
        <taxon>Pseudomonadota</taxon>
        <taxon>Gammaproteobacteria</taxon>
        <taxon>Pseudomonadales</taxon>
        <taxon>Pseudomonadaceae</taxon>
        <taxon>Pseudomonas</taxon>
    </lineage>
</organism>
<proteinExistence type="predicted"/>
<comment type="caution">
    <text evidence="2">The sequence shown here is derived from an EMBL/GenBank/DDBJ whole genome shotgun (WGS) entry which is preliminary data.</text>
</comment>